<dbReference type="AlphaFoldDB" id="A0A8C7ESI2"/>
<evidence type="ECO:0000256" key="3">
    <source>
        <dbReference type="SAM" id="Coils"/>
    </source>
</evidence>
<evidence type="ECO:0000313" key="5">
    <source>
        <dbReference type="Ensembl" id="ENSNVIP00000019715.1"/>
    </source>
</evidence>
<dbReference type="GO" id="GO:0031116">
    <property type="term" value="P:positive regulation of microtubule polymerization"/>
    <property type="evidence" value="ECO:0007669"/>
    <property type="project" value="TreeGrafter"/>
</dbReference>
<feature type="coiled-coil region" evidence="3">
    <location>
        <begin position="22"/>
        <end position="56"/>
    </location>
</feature>
<dbReference type="Proteomes" id="UP000694425">
    <property type="component" value="Unplaced"/>
</dbReference>
<dbReference type="PANTHER" id="PTHR22406:SF2">
    <property type="entry name" value="SLAIN MOTIF-CONTAINING PROTEIN 1"/>
    <property type="match status" value="1"/>
</dbReference>
<feature type="compositionally biased region" description="Gly residues" evidence="4">
    <location>
        <begin position="114"/>
        <end position="126"/>
    </location>
</feature>
<feature type="region of interest" description="Disordered" evidence="4">
    <location>
        <begin position="266"/>
        <end position="376"/>
    </location>
</feature>
<dbReference type="GO" id="GO:0031122">
    <property type="term" value="P:cytoplasmic microtubule organization"/>
    <property type="evidence" value="ECO:0007669"/>
    <property type="project" value="TreeGrafter"/>
</dbReference>
<dbReference type="Ensembl" id="ENSNVIT00000022989.1">
    <property type="protein sequence ID" value="ENSNVIP00000019715.1"/>
    <property type="gene ID" value="ENSNVIG00000015411.1"/>
</dbReference>
<feature type="compositionally biased region" description="Low complexity" evidence="4">
    <location>
        <begin position="341"/>
        <end position="368"/>
    </location>
</feature>
<feature type="compositionally biased region" description="Low complexity" evidence="4">
    <location>
        <begin position="266"/>
        <end position="282"/>
    </location>
</feature>
<dbReference type="Pfam" id="PF15301">
    <property type="entry name" value="SLAIN"/>
    <property type="match status" value="1"/>
</dbReference>
<organism evidence="5 6">
    <name type="scientific">Neovison vison</name>
    <name type="common">American mink</name>
    <name type="synonym">Mustela vison</name>
    <dbReference type="NCBI Taxonomy" id="452646"/>
    <lineage>
        <taxon>Eukaryota</taxon>
        <taxon>Metazoa</taxon>
        <taxon>Chordata</taxon>
        <taxon>Craniata</taxon>
        <taxon>Vertebrata</taxon>
        <taxon>Euteleostomi</taxon>
        <taxon>Mammalia</taxon>
        <taxon>Eutheria</taxon>
        <taxon>Laurasiatheria</taxon>
        <taxon>Carnivora</taxon>
        <taxon>Caniformia</taxon>
        <taxon>Musteloidea</taxon>
        <taxon>Mustelidae</taxon>
        <taxon>Mustelinae</taxon>
        <taxon>Neogale</taxon>
    </lineage>
</organism>
<feature type="region of interest" description="Disordered" evidence="4">
    <location>
        <begin position="1"/>
        <end position="21"/>
    </location>
</feature>
<comment type="similarity">
    <text evidence="1">Belongs to the SLAIN motif-containing family.</text>
</comment>
<accession>A0A8C7ESI2</accession>
<dbReference type="GeneTree" id="ENSGT00390000017860"/>
<evidence type="ECO:0000313" key="6">
    <source>
        <dbReference type="Proteomes" id="UP000694425"/>
    </source>
</evidence>
<keyword evidence="6" id="KW-1185">Reference proteome</keyword>
<sequence>MMAEQVKCASAGGGSGAGSGPVVNAELEVKKLQELVRKLEKQNEQLRSRAASAAAAPHLLLLPPPPASGALGPAFSGTYCLPSPAPSLLCSLAQPPEAPFVYFKPAAGFFGAGGGGPEPGGAGTPPGGAAAPPSPPPTLLDEVEPLDLESVAAWRDEDDYTWLYVGSSKTFTSSEKSLSPLQWCRHVLDNPTPEMEAARRSLCFRLEQGHSSRGSPLSPQSSIDSELSTSELEDDSISMGYKLQDLTDVQIMARLQEESLRQDYASTSASVSRHSSSVSLSSGKKGTCSDQEYDRFSLEDEEEFDHLPPPQPRLPRCSSFQRGIPHSQTFSSIRECRRSPSSQYFPSNNYQQQQYYSPQAQAPDQQPNRTSGDKLRRSMPNLARMPSTTAVTSNAISPVTVRNSQSFDSSLHGAGNGISRIQSCIPSPGQLQHRIHSVGHFPVSVRQPLKATAYVSPTVQGGGSSTPLSNGLQLYSSSGIPTPNKAAAVGSVGRSALPRPSLAINGSNLPRSKIAQPVRSFLQPPKPLSSLSALRDGSWRDGCY</sequence>
<feature type="region of interest" description="Disordered" evidence="4">
    <location>
        <begin position="209"/>
        <end position="234"/>
    </location>
</feature>
<name>A0A8C7ESI2_NEOVI</name>
<feature type="compositionally biased region" description="Polar residues" evidence="4">
    <location>
        <begin position="318"/>
        <end position="332"/>
    </location>
</feature>
<evidence type="ECO:0000256" key="4">
    <source>
        <dbReference type="SAM" id="MobiDB-lite"/>
    </source>
</evidence>
<proteinExistence type="inferred from homology"/>
<feature type="compositionally biased region" description="Low complexity" evidence="4">
    <location>
        <begin position="211"/>
        <end position="230"/>
    </location>
</feature>
<dbReference type="GO" id="GO:0035371">
    <property type="term" value="C:microtubule plus-end"/>
    <property type="evidence" value="ECO:0007669"/>
    <property type="project" value="TreeGrafter"/>
</dbReference>
<dbReference type="GO" id="GO:0007020">
    <property type="term" value="P:microtubule nucleation"/>
    <property type="evidence" value="ECO:0007669"/>
    <property type="project" value="TreeGrafter"/>
</dbReference>
<keyword evidence="2 3" id="KW-0175">Coiled coil</keyword>
<protein>
    <submittedName>
        <fullName evidence="5">SLAIN motif family member 1</fullName>
    </submittedName>
</protein>
<reference evidence="5" key="2">
    <citation type="submission" date="2025-09" db="UniProtKB">
        <authorList>
            <consortium name="Ensembl"/>
        </authorList>
    </citation>
    <scope>IDENTIFICATION</scope>
</reference>
<reference evidence="5" key="1">
    <citation type="submission" date="2025-08" db="UniProtKB">
        <authorList>
            <consortium name="Ensembl"/>
        </authorList>
    </citation>
    <scope>IDENTIFICATION</scope>
</reference>
<dbReference type="PANTHER" id="PTHR22406">
    <property type="entry name" value="NASCENT POLYPEPTIDE-ASSOCIATED COMPLEX SUBUNIT ALPHA, MUSCLE-SPECIFIC FORM"/>
    <property type="match status" value="1"/>
</dbReference>
<dbReference type="InterPro" id="IPR026179">
    <property type="entry name" value="Slain"/>
</dbReference>
<feature type="region of interest" description="Disordered" evidence="4">
    <location>
        <begin position="114"/>
        <end position="139"/>
    </location>
</feature>
<evidence type="ECO:0000256" key="2">
    <source>
        <dbReference type="ARBA" id="ARBA00023054"/>
    </source>
</evidence>
<evidence type="ECO:0000256" key="1">
    <source>
        <dbReference type="ARBA" id="ARBA00006652"/>
    </source>
</evidence>